<dbReference type="Proteomes" id="UP000294855">
    <property type="component" value="Unassembled WGS sequence"/>
</dbReference>
<sequence length="337" mass="39055">MIILGNGFTIDFLTHLNIGENIIDVSNLFRHGENVPWPVDDTPGFLSYKYCPNLWTLGARPFLNIDESNNLIEDIITCSNTYFTTWSLNKRDVFYTNNSPIYIRANAELVAYLYSLFIYYDNKLDFDEINLDDWSWGKYFKQLSLDETINNVSIVTLNYDIWLEKVLMKLGIEFNISCFDNKNTKFQIYKPHGSISFQHKSKSDCTAYNIEVSDPTPDLKIADFNVCYTDLEDYKSICAIIPPAGDSNRLTYEWSKCIKDEIKEKARQLEKRDELIICGLSYWPVDRLEIDSMLTEIPPELDCVKLVNPRPNRSLNAVITTLFKNVIFYTSCNNLGD</sequence>
<proteinExistence type="predicted"/>
<dbReference type="RefSeq" id="WP_133517328.1">
    <property type="nucleotide sequence ID" value="NZ_JAHDUW010000002.1"/>
</dbReference>
<dbReference type="AlphaFoldDB" id="A0A484F4J1"/>
<comment type="caution">
    <text evidence="1">The sequence shown here is derived from an EMBL/GenBank/DDBJ whole genome shotgun (WGS) entry which is preliminary data.</text>
</comment>
<evidence type="ECO:0008006" key="3">
    <source>
        <dbReference type="Google" id="ProtNLM"/>
    </source>
</evidence>
<reference evidence="1 2" key="1">
    <citation type="submission" date="2019-03" db="EMBL/GenBank/DDBJ databases">
        <title>Genomic Encyclopedia of Type Strains, Phase IV (KMG-IV): sequencing the most valuable type-strain genomes for metagenomic binning, comparative biology and taxonomic classification.</title>
        <authorList>
            <person name="Goeker M."/>
        </authorList>
    </citation>
    <scope>NUCLEOTIDE SEQUENCE [LARGE SCALE GENOMIC DNA]</scope>
    <source>
        <strain evidence="1 2">DSM 13328</strain>
    </source>
</reference>
<gene>
    <name evidence="1" type="ORF">C7391_0870</name>
</gene>
<name>A0A484F4J1_9EURY</name>
<evidence type="ECO:0000313" key="2">
    <source>
        <dbReference type="Proteomes" id="UP000294855"/>
    </source>
</evidence>
<evidence type="ECO:0000313" key="1">
    <source>
        <dbReference type="EMBL" id="TDQ69536.1"/>
    </source>
</evidence>
<dbReference type="EMBL" id="SNYS01000007">
    <property type="protein sequence ID" value="TDQ69536.1"/>
    <property type="molecule type" value="Genomic_DNA"/>
</dbReference>
<protein>
    <recommendedName>
        <fullName evidence="3">SIR2-like protein</fullName>
    </recommendedName>
</protein>
<keyword evidence="2" id="KW-1185">Reference proteome</keyword>
<organism evidence="1 2">
    <name type="scientific">Methanimicrococcus blatticola</name>
    <dbReference type="NCBI Taxonomy" id="91560"/>
    <lineage>
        <taxon>Archaea</taxon>
        <taxon>Methanobacteriati</taxon>
        <taxon>Methanobacteriota</taxon>
        <taxon>Stenosarchaea group</taxon>
        <taxon>Methanomicrobia</taxon>
        <taxon>Methanosarcinales</taxon>
        <taxon>Methanosarcinaceae</taxon>
        <taxon>Methanimicrococcus</taxon>
    </lineage>
</organism>
<accession>A0A484F4J1</accession>